<evidence type="ECO:0000313" key="3">
    <source>
        <dbReference type="Proteomes" id="UP000573499"/>
    </source>
</evidence>
<keyword evidence="3" id="KW-1185">Reference proteome</keyword>
<accession>A0A7W2IMF2</accession>
<dbReference type="RefSeq" id="WP_182156263.1">
    <property type="nucleotide sequence ID" value="NZ_JACEZU010000011.1"/>
</dbReference>
<dbReference type="Proteomes" id="UP000573499">
    <property type="component" value="Unassembled WGS sequence"/>
</dbReference>
<reference evidence="2 3" key="1">
    <citation type="submission" date="2020-07" db="EMBL/GenBank/DDBJ databases">
        <title>Novel species isolated from subtropical streams in China.</title>
        <authorList>
            <person name="Lu H."/>
        </authorList>
    </citation>
    <scope>NUCLEOTIDE SEQUENCE [LARGE SCALE GENOMIC DNA]</scope>
    <source>
        <strain evidence="2 3">LX47W</strain>
    </source>
</reference>
<dbReference type="EMBL" id="JACEZU010000011">
    <property type="protein sequence ID" value="MBA5689569.1"/>
    <property type="molecule type" value="Genomic_DNA"/>
</dbReference>
<evidence type="ECO:0000313" key="2">
    <source>
        <dbReference type="EMBL" id="MBA5689569.1"/>
    </source>
</evidence>
<feature type="compositionally biased region" description="Basic and acidic residues" evidence="1">
    <location>
        <begin position="39"/>
        <end position="53"/>
    </location>
</feature>
<evidence type="ECO:0000256" key="1">
    <source>
        <dbReference type="SAM" id="MobiDB-lite"/>
    </source>
</evidence>
<protein>
    <submittedName>
        <fullName evidence="2">mRNA interferase</fullName>
    </submittedName>
</protein>
<gene>
    <name evidence="2" type="ORF">H3H39_21210</name>
</gene>
<organism evidence="2 3">
    <name type="scientific">Rugamonas apoptosis</name>
    <dbReference type="NCBI Taxonomy" id="2758570"/>
    <lineage>
        <taxon>Bacteria</taxon>
        <taxon>Pseudomonadati</taxon>
        <taxon>Pseudomonadota</taxon>
        <taxon>Betaproteobacteria</taxon>
        <taxon>Burkholderiales</taxon>
        <taxon>Oxalobacteraceae</taxon>
        <taxon>Telluria group</taxon>
        <taxon>Rugamonas</taxon>
    </lineage>
</organism>
<proteinExistence type="predicted"/>
<dbReference type="AlphaFoldDB" id="A0A7W2IMF2"/>
<feature type="region of interest" description="Disordered" evidence="1">
    <location>
        <begin position="32"/>
        <end position="53"/>
    </location>
</feature>
<comment type="caution">
    <text evidence="2">The sequence shown here is derived from an EMBL/GenBank/DDBJ whole genome shotgun (WGS) entry which is preliminary data.</text>
</comment>
<sequence length="53" mass="5881">MKQSEIVKSLGVQGATFEERTNHLSVYCNGEMSHLPRPPAKELKKGLVEGVKK</sequence>
<name>A0A7W2IMF2_9BURK</name>